<dbReference type="SMART" id="SM00293">
    <property type="entry name" value="PWWP"/>
    <property type="match status" value="1"/>
</dbReference>
<dbReference type="GeneTree" id="ENSGT00940000166923"/>
<reference evidence="16" key="1">
    <citation type="submission" date="2020-07" db="EMBL/GenBank/DDBJ databases">
        <title>A long reads based de novo assembly of the rainbow trout Arlee double haploid line genome.</title>
        <authorList>
            <person name="Gao G."/>
            <person name="Palti Y."/>
        </authorList>
    </citation>
    <scope>NUCLEOTIDE SEQUENCE [LARGE SCALE GENOMIC DNA]</scope>
</reference>
<evidence type="ECO:0000256" key="10">
    <source>
        <dbReference type="ARBA" id="ARBA00023125"/>
    </source>
</evidence>
<feature type="domain" description="PHD-type" evidence="15">
    <location>
        <begin position="732"/>
        <end position="864"/>
    </location>
</feature>
<dbReference type="SUPFAM" id="SSF53335">
    <property type="entry name" value="S-adenosyl-L-methionine-dependent methyltransferases"/>
    <property type="match status" value="1"/>
</dbReference>
<accession>A0A8C7W0Z5</accession>
<dbReference type="Gene3D" id="3.40.50.150">
    <property type="entry name" value="Vaccinia Virus protein VP39"/>
    <property type="match status" value="2"/>
</dbReference>
<evidence type="ECO:0000256" key="5">
    <source>
        <dbReference type="ARBA" id="ARBA00022679"/>
    </source>
</evidence>
<keyword evidence="10" id="KW-0238">DNA-binding</keyword>
<feature type="region of interest" description="Disordered" evidence="13">
    <location>
        <begin position="708"/>
        <end position="735"/>
    </location>
</feature>
<evidence type="ECO:0000256" key="12">
    <source>
        <dbReference type="PROSITE-ProRule" id="PRU01016"/>
    </source>
</evidence>
<dbReference type="PANTHER" id="PTHR23068:SF53">
    <property type="entry name" value="DNA (CYTOSINE-5-)-METHYLTRANSFERASE"/>
    <property type="match status" value="1"/>
</dbReference>
<evidence type="ECO:0000256" key="2">
    <source>
        <dbReference type="ARBA" id="ARBA00011975"/>
    </source>
</evidence>
<dbReference type="Proteomes" id="UP000694395">
    <property type="component" value="Chromosome 16"/>
</dbReference>
<dbReference type="GO" id="GO:0003677">
    <property type="term" value="F:DNA binding"/>
    <property type="evidence" value="ECO:0007669"/>
    <property type="project" value="UniProtKB-KW"/>
</dbReference>
<evidence type="ECO:0000259" key="15">
    <source>
        <dbReference type="PROSITE" id="PS51533"/>
    </source>
</evidence>
<dbReference type="InterPro" id="IPR049554">
    <property type="entry name" value="DNMT3_ADD_PHD"/>
</dbReference>
<reference evidence="16" key="2">
    <citation type="submission" date="2025-08" db="UniProtKB">
        <authorList>
            <consortium name="Ensembl"/>
        </authorList>
    </citation>
    <scope>IDENTIFICATION</scope>
</reference>
<dbReference type="EC" id="2.1.1.37" evidence="2"/>
<name>A0A8C7W0Z5_ONCMY</name>
<feature type="active site" evidence="12">
    <location>
        <position position="960"/>
    </location>
</feature>
<sequence length="1170" mass="131153">TPSHATTRVKAPPAFKSDQNIKLTQDQVARHVLGQKYPQDITAACSQTPYCLYLYRGVELGGDGDRETASVLLVGYFDQRSGVKHVRLLDTLQPRDATVSAGTAELNCLVETLRRFELPMANLAVFYCGDSGLSQVLVTGLRALNPGLVSLCGLPGLAGRACQVGVSALPESVLELVRNIHHHYSTCPTTNDNLKEIFADVTSLDPLLPLSSQCLFLGRTVQRMADAWPELLQYFESRGNEGDAEQVCARLRDLKVRLSLLFLGQALEPLCAFQELLEWGDSDVANILQQASSLVHSYAASFLRSPAVDRFLRRREPTLLVNEKDHLLRVDVNTGARVKDFLSEHQAELDDDVVDSFLESSVSFYKATTWSLMKSLPLPNVALKNIPILLRPAGRLEVTSRVVAELGSLMGLCGVPGDMALLTDEFLEYMISEGEKPTADSPTPGPTVEQHWKQVLRTMGKTSILRRLICSLLTLPSGSLQRDKVFARVCTLKTTESIEIIVLDDSDDDVIWTETIQHKVHYIFKGYNVGDLVWGQIEGFSLWPGTVQPWKGRQAANRIRKVEWFGAGMFSEINTRGLLPFGSFAQCFCANSFATLVTYRDAMFQSLQVAASRCRKVFSLGSEKQEEHLGEMVDWAFDGFKPSGPDGFQPPLQTEGKLRGIANGTQPDQKKATSINSELHNMSQVSVCLTKLSLNLDNGTFNLRQEEDAGASSNMEKNDQSPDCQPPLKKQKQQSNKKEDPAFCLCCMADDIEIFHPLFEGSLCLKCKDNFTETLYRYDEDGYQSYCTVCCAGLEVILCGNDSCCRSYCLDCLNILVGPGTFDSLKEVDPWICYLCEPHNAHGALKPRLDWSIRVQEFFANNSAFQFEPDRVYPSIPANLRRPISVLSLFDGIGTGYLVLKELGFKVDKYVASEICSESIAVSEINHEGKIIHVDDVRLITKEHILKWGPFDLLIGGSPCNDLAMVNPARKGLFEGTGRLFFEYYRLLHIMKPKEDDRRPFFWFFENVVFMNNHHKVDICRFLECNPVLVDAVKVSPAHRARYFWGNIPGMNRPIIASQTDKVLLQDCLERGRVAKFTKVRTITTNPNSLKQGKNVSKLPVSVKGVDDNLWITELEKIFGFPKHYTDVKNMNRQQRQKVLGKSWSVPVIRHLFAPLKDYFAKQERADTSY</sequence>
<dbReference type="Pfam" id="PF00145">
    <property type="entry name" value="DNA_methylase"/>
    <property type="match status" value="1"/>
</dbReference>
<dbReference type="InterPro" id="IPR040552">
    <property type="entry name" value="DNMT3_ADD_GATA1-like"/>
</dbReference>
<dbReference type="InterPro" id="IPR029063">
    <property type="entry name" value="SAM-dependent_MTases_sf"/>
</dbReference>
<dbReference type="PROSITE" id="PS50812">
    <property type="entry name" value="PWWP"/>
    <property type="match status" value="1"/>
</dbReference>
<keyword evidence="5 12" id="KW-0808">Transferase</keyword>
<reference evidence="16" key="3">
    <citation type="submission" date="2025-09" db="UniProtKB">
        <authorList>
            <consortium name="Ensembl"/>
        </authorList>
    </citation>
    <scope>IDENTIFICATION</scope>
</reference>
<protein>
    <recommendedName>
        <fullName evidence="2">DNA (cytosine-5-)-methyltransferase</fullName>
        <ecNumber evidence="2">2.1.1.37</ecNumber>
    </recommendedName>
</protein>
<dbReference type="InterPro" id="IPR025766">
    <property type="entry name" value="ADD"/>
</dbReference>
<dbReference type="SUPFAM" id="SSF63748">
    <property type="entry name" value="Tudor/PWWP/MBT"/>
    <property type="match status" value="1"/>
</dbReference>
<dbReference type="PROSITE" id="PS51679">
    <property type="entry name" value="SAM_MT_C5"/>
    <property type="match status" value="1"/>
</dbReference>
<evidence type="ECO:0000256" key="11">
    <source>
        <dbReference type="ARBA" id="ARBA00023242"/>
    </source>
</evidence>
<evidence type="ECO:0000256" key="7">
    <source>
        <dbReference type="ARBA" id="ARBA00022723"/>
    </source>
</evidence>
<feature type="region of interest" description="Disordered" evidence="13">
    <location>
        <begin position="644"/>
        <end position="676"/>
    </location>
</feature>
<keyword evidence="9" id="KW-0862">Zinc</keyword>
<evidence type="ECO:0000256" key="13">
    <source>
        <dbReference type="SAM" id="MobiDB-lite"/>
    </source>
</evidence>
<dbReference type="GO" id="GO:0032259">
    <property type="term" value="P:methylation"/>
    <property type="evidence" value="ECO:0007669"/>
    <property type="project" value="UniProtKB-KW"/>
</dbReference>
<dbReference type="PANTHER" id="PTHR23068">
    <property type="entry name" value="DNA CYTOSINE-5- -METHYLTRANSFERASE 3-RELATED"/>
    <property type="match status" value="1"/>
</dbReference>
<keyword evidence="8" id="KW-0863">Zinc-finger</keyword>
<feature type="compositionally biased region" description="Polar residues" evidence="13">
    <location>
        <begin position="663"/>
        <end position="676"/>
    </location>
</feature>
<dbReference type="FunFam" id="3.40.50.150:FF:000008">
    <property type="entry name" value="DNA (Cytosine-5)-methyltransferase 3A isoform X1"/>
    <property type="match status" value="1"/>
</dbReference>
<dbReference type="SUPFAM" id="SSF57903">
    <property type="entry name" value="FYVE/PHD zinc finger"/>
    <property type="match status" value="1"/>
</dbReference>
<evidence type="ECO:0000256" key="4">
    <source>
        <dbReference type="ARBA" id="ARBA00022603"/>
    </source>
</evidence>
<evidence type="ECO:0000256" key="6">
    <source>
        <dbReference type="ARBA" id="ARBA00022691"/>
    </source>
</evidence>
<evidence type="ECO:0000256" key="3">
    <source>
        <dbReference type="ARBA" id="ARBA00022491"/>
    </source>
</evidence>
<proteinExistence type="inferred from homology"/>
<evidence type="ECO:0000313" key="16">
    <source>
        <dbReference type="Ensembl" id="ENSOMYP00000061249.2"/>
    </source>
</evidence>
<keyword evidence="11" id="KW-0539">Nucleus</keyword>
<comment type="subcellular location">
    <subcellularLocation>
        <location evidence="1">Nucleus</location>
    </subcellularLocation>
</comment>
<dbReference type="Gene3D" id="2.30.30.140">
    <property type="match status" value="1"/>
</dbReference>
<dbReference type="GO" id="GO:0005634">
    <property type="term" value="C:nucleus"/>
    <property type="evidence" value="ECO:0007669"/>
    <property type="project" value="UniProtKB-SubCell"/>
</dbReference>
<organism evidence="16 17">
    <name type="scientific">Oncorhynchus mykiss</name>
    <name type="common">Rainbow trout</name>
    <name type="synonym">Salmo gairdneri</name>
    <dbReference type="NCBI Taxonomy" id="8022"/>
    <lineage>
        <taxon>Eukaryota</taxon>
        <taxon>Metazoa</taxon>
        <taxon>Chordata</taxon>
        <taxon>Craniata</taxon>
        <taxon>Vertebrata</taxon>
        <taxon>Euteleostomi</taxon>
        <taxon>Actinopterygii</taxon>
        <taxon>Neopterygii</taxon>
        <taxon>Teleostei</taxon>
        <taxon>Protacanthopterygii</taxon>
        <taxon>Salmoniformes</taxon>
        <taxon>Salmonidae</taxon>
        <taxon>Salmoninae</taxon>
        <taxon>Oncorhynchus</taxon>
    </lineage>
</organism>
<dbReference type="Pfam" id="PF21255">
    <property type="entry name" value="DNMT3_ADD_GATA1-like"/>
    <property type="match status" value="1"/>
</dbReference>
<dbReference type="InterPro" id="IPR050390">
    <property type="entry name" value="C5-Methyltransferase"/>
</dbReference>
<dbReference type="PROSITE" id="PS51533">
    <property type="entry name" value="ADD"/>
    <property type="match status" value="1"/>
</dbReference>
<evidence type="ECO:0000259" key="14">
    <source>
        <dbReference type="PROSITE" id="PS50812"/>
    </source>
</evidence>
<dbReference type="Pfam" id="PF17980">
    <property type="entry name" value="ADD_DNMT3"/>
    <property type="match status" value="1"/>
</dbReference>
<dbReference type="Ensembl" id="ENSOMYT00000066670.2">
    <property type="protein sequence ID" value="ENSOMYP00000061249.2"/>
    <property type="gene ID" value="ENSOMYG00000027492.2"/>
</dbReference>
<keyword evidence="4 12" id="KW-0489">Methyltransferase</keyword>
<dbReference type="InterPro" id="IPR011011">
    <property type="entry name" value="Znf_FYVE_PHD"/>
</dbReference>
<comment type="similarity">
    <text evidence="12">Belongs to the class I-like SAM-binding methyltransferase superfamily. C5-methyltransferase family.</text>
</comment>
<evidence type="ECO:0000256" key="1">
    <source>
        <dbReference type="ARBA" id="ARBA00004123"/>
    </source>
</evidence>
<dbReference type="GO" id="GO:0000122">
    <property type="term" value="P:negative regulation of transcription by RNA polymerase II"/>
    <property type="evidence" value="ECO:0007669"/>
    <property type="project" value="TreeGrafter"/>
</dbReference>
<dbReference type="InterPro" id="IPR000313">
    <property type="entry name" value="PWWP_dom"/>
</dbReference>
<dbReference type="InterPro" id="IPR001525">
    <property type="entry name" value="C5_MeTfrase"/>
</dbReference>
<dbReference type="GO" id="GO:0051718">
    <property type="term" value="F:DNA (cytosine-5-)-methyltransferase activity, acting on CpG substrates"/>
    <property type="evidence" value="ECO:0007669"/>
    <property type="project" value="TreeGrafter"/>
</dbReference>
<keyword evidence="3" id="KW-0678">Repressor</keyword>
<keyword evidence="6 12" id="KW-0949">S-adenosyl-L-methionine</keyword>
<feature type="domain" description="PWWP" evidence="14">
    <location>
        <begin position="529"/>
        <end position="584"/>
    </location>
</feature>
<evidence type="ECO:0000256" key="9">
    <source>
        <dbReference type="ARBA" id="ARBA00022833"/>
    </source>
</evidence>
<keyword evidence="7" id="KW-0479">Metal-binding</keyword>
<dbReference type="AlphaFoldDB" id="A0A8C7W0Z5"/>
<keyword evidence="17" id="KW-1185">Reference proteome</keyword>
<evidence type="ECO:0000256" key="8">
    <source>
        <dbReference type="ARBA" id="ARBA00022771"/>
    </source>
</evidence>
<evidence type="ECO:0000313" key="17">
    <source>
        <dbReference type="Proteomes" id="UP000694395"/>
    </source>
</evidence>
<dbReference type="Gene3D" id="1.10.720.50">
    <property type="entry name" value="PWWP, helical domain"/>
    <property type="match status" value="1"/>
</dbReference>
<dbReference type="GO" id="GO:0008270">
    <property type="term" value="F:zinc ion binding"/>
    <property type="evidence" value="ECO:0007669"/>
    <property type="project" value="UniProtKB-KW"/>
</dbReference>